<keyword evidence="6" id="KW-1185">Reference proteome</keyword>
<accession>A0A3N4LSI8</accession>
<feature type="compositionally biased region" description="Basic and acidic residues" evidence="4">
    <location>
        <begin position="149"/>
        <end position="172"/>
    </location>
</feature>
<organism evidence="5 6">
    <name type="scientific">Terfezia boudieri ATCC MYA-4762</name>
    <dbReference type="NCBI Taxonomy" id="1051890"/>
    <lineage>
        <taxon>Eukaryota</taxon>
        <taxon>Fungi</taxon>
        <taxon>Dikarya</taxon>
        <taxon>Ascomycota</taxon>
        <taxon>Pezizomycotina</taxon>
        <taxon>Pezizomycetes</taxon>
        <taxon>Pezizales</taxon>
        <taxon>Pezizaceae</taxon>
        <taxon>Terfezia</taxon>
    </lineage>
</organism>
<evidence type="ECO:0008006" key="7">
    <source>
        <dbReference type="Google" id="ProtNLM"/>
    </source>
</evidence>
<dbReference type="GO" id="GO:0005840">
    <property type="term" value="C:ribosome"/>
    <property type="evidence" value="ECO:0007669"/>
    <property type="project" value="UniProtKB-KW"/>
</dbReference>
<evidence type="ECO:0000256" key="2">
    <source>
        <dbReference type="ARBA" id="ARBA00022980"/>
    </source>
</evidence>
<dbReference type="Pfam" id="PF00366">
    <property type="entry name" value="Ribosomal_S17"/>
    <property type="match status" value="1"/>
</dbReference>
<dbReference type="SUPFAM" id="SSF50249">
    <property type="entry name" value="Nucleic acid-binding proteins"/>
    <property type="match status" value="1"/>
</dbReference>
<dbReference type="InterPro" id="IPR000266">
    <property type="entry name" value="Ribosomal_uS17"/>
</dbReference>
<keyword evidence="3" id="KW-0687">Ribonucleoprotein</keyword>
<name>A0A3N4LSI8_9PEZI</name>
<dbReference type="OrthoDB" id="274752at2759"/>
<dbReference type="GO" id="GO:0003735">
    <property type="term" value="F:structural constituent of ribosome"/>
    <property type="evidence" value="ECO:0007669"/>
    <property type="project" value="InterPro"/>
</dbReference>
<feature type="region of interest" description="Disordered" evidence="4">
    <location>
        <begin position="149"/>
        <end position="200"/>
    </location>
</feature>
<dbReference type="Gene3D" id="2.40.50.140">
    <property type="entry name" value="Nucleic acid-binding proteins"/>
    <property type="match status" value="1"/>
</dbReference>
<dbReference type="GO" id="GO:0006412">
    <property type="term" value="P:translation"/>
    <property type="evidence" value="ECO:0007669"/>
    <property type="project" value="InterPro"/>
</dbReference>
<gene>
    <name evidence="5" type="ORF">L211DRAFT_835956</name>
</gene>
<evidence type="ECO:0000313" key="6">
    <source>
        <dbReference type="Proteomes" id="UP000267821"/>
    </source>
</evidence>
<evidence type="ECO:0000313" key="5">
    <source>
        <dbReference type="EMBL" id="RPB25873.1"/>
    </source>
</evidence>
<dbReference type="InParanoid" id="A0A3N4LSI8"/>
<comment type="similarity">
    <text evidence="1">Belongs to the universal ribosomal protein uS17 family.</text>
</comment>
<feature type="compositionally biased region" description="Basic and acidic residues" evidence="4">
    <location>
        <begin position="179"/>
        <end position="200"/>
    </location>
</feature>
<dbReference type="InterPro" id="IPR012340">
    <property type="entry name" value="NA-bd_OB-fold"/>
</dbReference>
<sequence>MATQAVQQKIVTKVGVVVAAHRCAQTVKVRVAKTVKDKHIRKYLTQHDEFLAHDEHTVCVPGDIVELHRGRASSTKRHIVTKIISAQSTPHERRAPETYPEYLARRDVEFRAAQIRRLQGPNCEKYFKKYEKIIPDAVKMYREAWEAKKKEEEEQKRVEKEKMEREEREEKEKRKKKEARKEAKRVLAEQRAKEKAVTAP</sequence>
<dbReference type="Proteomes" id="UP000267821">
    <property type="component" value="Unassembled WGS sequence"/>
</dbReference>
<dbReference type="AlphaFoldDB" id="A0A3N4LSI8"/>
<protein>
    <recommendedName>
        <fullName evidence="7">Nucleic acid-binding protein</fullName>
    </recommendedName>
</protein>
<proteinExistence type="inferred from homology"/>
<evidence type="ECO:0000256" key="1">
    <source>
        <dbReference type="ARBA" id="ARBA00010254"/>
    </source>
</evidence>
<evidence type="ECO:0000256" key="3">
    <source>
        <dbReference type="ARBA" id="ARBA00023274"/>
    </source>
</evidence>
<evidence type="ECO:0000256" key="4">
    <source>
        <dbReference type="SAM" id="MobiDB-lite"/>
    </source>
</evidence>
<dbReference type="STRING" id="1051890.A0A3N4LSI8"/>
<keyword evidence="2" id="KW-0689">Ribosomal protein</keyword>
<dbReference type="GO" id="GO:1990904">
    <property type="term" value="C:ribonucleoprotein complex"/>
    <property type="evidence" value="ECO:0007669"/>
    <property type="project" value="UniProtKB-KW"/>
</dbReference>
<reference evidence="5 6" key="1">
    <citation type="journal article" date="2018" name="Nat. Ecol. Evol.">
        <title>Pezizomycetes genomes reveal the molecular basis of ectomycorrhizal truffle lifestyle.</title>
        <authorList>
            <person name="Murat C."/>
            <person name="Payen T."/>
            <person name="Noel B."/>
            <person name="Kuo A."/>
            <person name="Morin E."/>
            <person name="Chen J."/>
            <person name="Kohler A."/>
            <person name="Krizsan K."/>
            <person name="Balestrini R."/>
            <person name="Da Silva C."/>
            <person name="Montanini B."/>
            <person name="Hainaut M."/>
            <person name="Levati E."/>
            <person name="Barry K.W."/>
            <person name="Belfiori B."/>
            <person name="Cichocki N."/>
            <person name="Clum A."/>
            <person name="Dockter R.B."/>
            <person name="Fauchery L."/>
            <person name="Guy J."/>
            <person name="Iotti M."/>
            <person name="Le Tacon F."/>
            <person name="Lindquist E.A."/>
            <person name="Lipzen A."/>
            <person name="Malagnac F."/>
            <person name="Mello A."/>
            <person name="Molinier V."/>
            <person name="Miyauchi S."/>
            <person name="Poulain J."/>
            <person name="Riccioni C."/>
            <person name="Rubini A."/>
            <person name="Sitrit Y."/>
            <person name="Splivallo R."/>
            <person name="Traeger S."/>
            <person name="Wang M."/>
            <person name="Zifcakova L."/>
            <person name="Wipf D."/>
            <person name="Zambonelli A."/>
            <person name="Paolocci F."/>
            <person name="Nowrousian M."/>
            <person name="Ottonello S."/>
            <person name="Baldrian P."/>
            <person name="Spatafora J.W."/>
            <person name="Henrissat B."/>
            <person name="Nagy L.G."/>
            <person name="Aury J.M."/>
            <person name="Wincker P."/>
            <person name="Grigoriev I.V."/>
            <person name="Bonfante P."/>
            <person name="Martin F.M."/>
        </authorList>
    </citation>
    <scope>NUCLEOTIDE SEQUENCE [LARGE SCALE GENOMIC DNA]</scope>
    <source>
        <strain evidence="5 6">ATCC MYA-4762</strain>
    </source>
</reference>
<dbReference type="EMBL" id="ML121536">
    <property type="protein sequence ID" value="RPB25873.1"/>
    <property type="molecule type" value="Genomic_DNA"/>
</dbReference>